<sequence length="121" mass="12478">MTPGGPHDQAGDALRSLVAGNPRAGQADSPAAQTLMAHTSMVQRAWATSAGGAHASRNALLELATGLVLDHFDDREPTFTPALARTAKNLADARLTAPESPADVTTRPAGALPRCPHRAPV</sequence>
<dbReference type="Proteomes" id="UP001501447">
    <property type="component" value="Unassembled WGS sequence"/>
</dbReference>
<feature type="region of interest" description="Disordered" evidence="1">
    <location>
        <begin position="1"/>
        <end position="30"/>
    </location>
</feature>
<proteinExistence type="predicted"/>
<name>A0ABP6C7G6_9ACTN</name>
<evidence type="ECO:0000256" key="1">
    <source>
        <dbReference type="SAM" id="MobiDB-lite"/>
    </source>
</evidence>
<gene>
    <name evidence="2" type="ORF">GCM10009863_17900</name>
</gene>
<dbReference type="RefSeq" id="WP_344563956.1">
    <property type="nucleotide sequence ID" value="NZ_BAAARJ010000005.1"/>
</dbReference>
<protein>
    <submittedName>
        <fullName evidence="2">Uncharacterized protein</fullName>
    </submittedName>
</protein>
<evidence type="ECO:0000313" key="2">
    <source>
        <dbReference type="EMBL" id="GAA2604803.1"/>
    </source>
</evidence>
<accession>A0ABP6C7G6</accession>
<dbReference type="EMBL" id="BAAARJ010000005">
    <property type="protein sequence ID" value="GAA2604803.1"/>
    <property type="molecule type" value="Genomic_DNA"/>
</dbReference>
<reference evidence="3" key="1">
    <citation type="journal article" date="2019" name="Int. J. Syst. Evol. Microbiol.">
        <title>The Global Catalogue of Microorganisms (GCM) 10K type strain sequencing project: providing services to taxonomists for standard genome sequencing and annotation.</title>
        <authorList>
            <consortium name="The Broad Institute Genomics Platform"/>
            <consortium name="The Broad Institute Genome Sequencing Center for Infectious Disease"/>
            <person name="Wu L."/>
            <person name="Ma J."/>
        </authorList>
    </citation>
    <scope>NUCLEOTIDE SEQUENCE [LARGE SCALE GENOMIC DNA]</scope>
    <source>
        <strain evidence="3">JCM 16373</strain>
    </source>
</reference>
<comment type="caution">
    <text evidence="2">The sequence shown here is derived from an EMBL/GenBank/DDBJ whole genome shotgun (WGS) entry which is preliminary data.</text>
</comment>
<evidence type="ECO:0000313" key="3">
    <source>
        <dbReference type="Proteomes" id="UP001501447"/>
    </source>
</evidence>
<keyword evidence="3" id="KW-1185">Reference proteome</keyword>
<organism evidence="2 3">
    <name type="scientific">Streptomyces axinellae</name>
    <dbReference type="NCBI Taxonomy" id="552788"/>
    <lineage>
        <taxon>Bacteria</taxon>
        <taxon>Bacillati</taxon>
        <taxon>Actinomycetota</taxon>
        <taxon>Actinomycetes</taxon>
        <taxon>Kitasatosporales</taxon>
        <taxon>Streptomycetaceae</taxon>
        <taxon>Streptomyces</taxon>
    </lineage>
</organism>
<feature type="region of interest" description="Disordered" evidence="1">
    <location>
        <begin position="96"/>
        <end position="121"/>
    </location>
</feature>